<dbReference type="AlphaFoldDB" id="A0A5C8CLF4"/>
<dbReference type="Gene3D" id="3.40.1420.30">
    <property type="match status" value="1"/>
</dbReference>
<protein>
    <recommendedName>
        <fullName evidence="2">Putative beta-lactamase-inhibitor-like PepSY-like domain-containing protein</fullName>
    </recommendedName>
</protein>
<organism evidence="3 4">
    <name type="scientific">Brachyspira aalborgi</name>
    <dbReference type="NCBI Taxonomy" id="29522"/>
    <lineage>
        <taxon>Bacteria</taxon>
        <taxon>Pseudomonadati</taxon>
        <taxon>Spirochaetota</taxon>
        <taxon>Spirochaetia</taxon>
        <taxon>Brachyspirales</taxon>
        <taxon>Brachyspiraceae</taxon>
        <taxon>Brachyspira</taxon>
    </lineage>
</organism>
<name>A0A5C8CLF4_9SPIR</name>
<gene>
    <name evidence="3" type="ORF">EPJ80_02665</name>
</gene>
<evidence type="ECO:0000256" key="1">
    <source>
        <dbReference type="SAM" id="SignalP"/>
    </source>
</evidence>
<feature type="signal peptide" evidence="1">
    <location>
        <begin position="1"/>
        <end position="21"/>
    </location>
</feature>
<feature type="chain" id="PRO_5022800246" description="Putative beta-lactamase-inhibitor-like PepSY-like domain-containing protein" evidence="1">
    <location>
        <begin position="22"/>
        <end position="159"/>
    </location>
</feature>
<keyword evidence="1" id="KW-0732">Signal</keyword>
<accession>A0A5C8CLF4</accession>
<comment type="caution">
    <text evidence="3">The sequence shown here is derived from an EMBL/GenBank/DDBJ whole genome shotgun (WGS) entry which is preliminary data.</text>
</comment>
<proteinExistence type="predicted"/>
<dbReference type="InterPro" id="IPR021533">
    <property type="entry name" value="PepSY-like"/>
</dbReference>
<evidence type="ECO:0000313" key="3">
    <source>
        <dbReference type="EMBL" id="TXJ13658.1"/>
    </source>
</evidence>
<dbReference type="SUPFAM" id="SSF160574">
    <property type="entry name" value="BT0923-like"/>
    <property type="match status" value="1"/>
</dbReference>
<reference evidence="3 4" key="1">
    <citation type="journal article" date="1992" name="Lakartidningen">
        <title>[Penicillin V and not amoxicillin is the first choice preparation in acute otitis].</title>
        <authorList>
            <person name="Kamme C."/>
            <person name="Lundgren K."/>
            <person name="Prellner K."/>
        </authorList>
    </citation>
    <scope>NUCLEOTIDE SEQUENCE [LARGE SCALE GENOMIC DNA]</scope>
    <source>
        <strain evidence="3 4">W1</strain>
    </source>
</reference>
<dbReference type="Proteomes" id="UP000325116">
    <property type="component" value="Unassembled WGS sequence"/>
</dbReference>
<dbReference type="RefSeq" id="WP_147757785.1">
    <property type="nucleotide sequence ID" value="NZ_SAXT01000001.1"/>
</dbReference>
<evidence type="ECO:0000259" key="2">
    <source>
        <dbReference type="Pfam" id="PF11396"/>
    </source>
</evidence>
<sequence length="159" mass="17891">MIKLFSLLLTITILTSSSLFAKGWIVPPTSLPQKASAYIKSTYPDAQIWKVERKFKKKRGEVFDVDLSNGASLKFLANGECIDINGRYNTVPFSALPQAVANTVQNTYPQAIIVKVKKEFYGYNLNAVNGYGNYKIKLNNMMELFITADVQLIGQKYKH</sequence>
<feature type="domain" description="Putative beta-lactamase-inhibitor-like PepSY-like" evidence="2">
    <location>
        <begin position="63"/>
        <end position="153"/>
    </location>
</feature>
<dbReference type="EMBL" id="SAXT01000001">
    <property type="protein sequence ID" value="TXJ13658.1"/>
    <property type="molecule type" value="Genomic_DNA"/>
</dbReference>
<dbReference type="Pfam" id="PF11396">
    <property type="entry name" value="PepSY_like"/>
    <property type="match status" value="2"/>
</dbReference>
<evidence type="ECO:0000313" key="4">
    <source>
        <dbReference type="Proteomes" id="UP000325116"/>
    </source>
</evidence>
<feature type="domain" description="Putative beta-lactamase-inhibitor-like PepSY-like" evidence="2">
    <location>
        <begin position="23"/>
        <end position="55"/>
    </location>
</feature>